<organism evidence="1 2">
    <name type="scientific">Ramularia collo-cygni</name>
    <dbReference type="NCBI Taxonomy" id="112498"/>
    <lineage>
        <taxon>Eukaryota</taxon>
        <taxon>Fungi</taxon>
        <taxon>Dikarya</taxon>
        <taxon>Ascomycota</taxon>
        <taxon>Pezizomycotina</taxon>
        <taxon>Dothideomycetes</taxon>
        <taxon>Dothideomycetidae</taxon>
        <taxon>Mycosphaerellales</taxon>
        <taxon>Mycosphaerellaceae</taxon>
        <taxon>Ramularia</taxon>
    </lineage>
</organism>
<evidence type="ECO:0000313" key="2">
    <source>
        <dbReference type="Proteomes" id="UP000225277"/>
    </source>
</evidence>
<dbReference type="EMBL" id="FJUY01000020">
    <property type="protein sequence ID" value="CZT24143.1"/>
    <property type="molecule type" value="Genomic_DNA"/>
</dbReference>
<proteinExistence type="predicted"/>
<accession>A0A2D3V816</accession>
<sequence length="172" mass="19655">MDLDATGLRAGLQKLPQEIFDQIYTLTFTAPPGIRDLANPSETRGRYPSDTIPQDVAPTSIDFGTNLLHVSRASRAKYASTYYGLGDFRFDYPIHQWHRRCVDETGERILVWTRLVPVEFEHLINSISVQGVAIKRPDRNVPRKHTVWYDIQKALRDSLRSTYGHCLLGRGN</sequence>
<protein>
    <submittedName>
        <fullName evidence="1">Uncharacterized protein</fullName>
    </submittedName>
</protein>
<dbReference type="OrthoDB" id="3650650at2759"/>
<keyword evidence="2" id="KW-1185">Reference proteome</keyword>
<dbReference type="GeneID" id="35604920"/>
<name>A0A2D3V816_9PEZI</name>
<dbReference type="Proteomes" id="UP000225277">
    <property type="component" value="Unassembled WGS sequence"/>
</dbReference>
<dbReference type="AlphaFoldDB" id="A0A2D3V816"/>
<reference evidence="1 2" key="1">
    <citation type="submission" date="2016-03" db="EMBL/GenBank/DDBJ databases">
        <authorList>
            <person name="Ploux O."/>
        </authorList>
    </citation>
    <scope>NUCLEOTIDE SEQUENCE [LARGE SCALE GENOMIC DNA]</scope>
    <source>
        <strain evidence="1 2">URUG2</strain>
    </source>
</reference>
<gene>
    <name evidence="1" type="ORF">RCC_09860</name>
</gene>
<dbReference type="RefSeq" id="XP_023630867.1">
    <property type="nucleotide sequence ID" value="XM_023775099.1"/>
</dbReference>
<evidence type="ECO:0000313" key="1">
    <source>
        <dbReference type="EMBL" id="CZT24143.1"/>
    </source>
</evidence>